<dbReference type="Proteomes" id="UP001151760">
    <property type="component" value="Unassembled WGS sequence"/>
</dbReference>
<keyword evidence="2" id="KW-1185">Reference proteome</keyword>
<comment type="caution">
    <text evidence="1">The sequence shown here is derived from an EMBL/GenBank/DDBJ whole genome shotgun (WGS) entry which is preliminary data.</text>
</comment>
<sequence length="370" mass="44338">MKGTCKSIIELEYHLEEYSKDTIERLDWHNPEGKPYMFDLRKPLLLISDHRGRQVIPQDYFINNDLEYHKGGDLGRRYSTSVTKTKAIIYEIKWIEDLVQNLWSTVIVKYDKQAYLGISHWGPKHQRFYGYASNLTSSKYVYSRRRIIAVTRLTIEKKYDYGHLEEIEVRRDDQQLYTFKEGDFPRLRLQDIEDMLLLLVQQKLTNLTIDKRYDLNVALRMFTRRIVIQRRVEDLQLGVESYQKKLNLIRPDSYRSYLRNRTAYTSYSDPQGVIYVDNFDKKRLMRADELHKFSDGTLNDVRSALHDIAKGIRMEYLPKKKWSGLDNKRARLMIQDIDKQLFKRRIIRNLEKFIGGREYGNDLRLLERTI</sequence>
<organism evidence="1 2">
    <name type="scientific">Tanacetum coccineum</name>
    <dbReference type="NCBI Taxonomy" id="301880"/>
    <lineage>
        <taxon>Eukaryota</taxon>
        <taxon>Viridiplantae</taxon>
        <taxon>Streptophyta</taxon>
        <taxon>Embryophyta</taxon>
        <taxon>Tracheophyta</taxon>
        <taxon>Spermatophyta</taxon>
        <taxon>Magnoliopsida</taxon>
        <taxon>eudicotyledons</taxon>
        <taxon>Gunneridae</taxon>
        <taxon>Pentapetalae</taxon>
        <taxon>asterids</taxon>
        <taxon>campanulids</taxon>
        <taxon>Asterales</taxon>
        <taxon>Asteraceae</taxon>
        <taxon>Asteroideae</taxon>
        <taxon>Anthemideae</taxon>
        <taxon>Anthemidinae</taxon>
        <taxon>Tanacetum</taxon>
    </lineage>
</organism>
<dbReference type="EMBL" id="BQNB010011391">
    <property type="protein sequence ID" value="GJS89961.1"/>
    <property type="molecule type" value="Genomic_DNA"/>
</dbReference>
<proteinExistence type="predicted"/>
<name>A0ABQ4ZJP2_9ASTR</name>
<reference evidence="1" key="1">
    <citation type="journal article" date="2022" name="Int. J. Mol. Sci.">
        <title>Draft Genome of Tanacetum Coccineum: Genomic Comparison of Closely Related Tanacetum-Family Plants.</title>
        <authorList>
            <person name="Yamashiro T."/>
            <person name="Shiraishi A."/>
            <person name="Nakayama K."/>
            <person name="Satake H."/>
        </authorList>
    </citation>
    <scope>NUCLEOTIDE SEQUENCE</scope>
</reference>
<reference evidence="1" key="2">
    <citation type="submission" date="2022-01" db="EMBL/GenBank/DDBJ databases">
        <authorList>
            <person name="Yamashiro T."/>
            <person name="Shiraishi A."/>
            <person name="Satake H."/>
            <person name="Nakayama K."/>
        </authorList>
    </citation>
    <scope>NUCLEOTIDE SEQUENCE</scope>
</reference>
<protein>
    <submittedName>
        <fullName evidence="1">Uncharacterized protein</fullName>
    </submittedName>
</protein>
<evidence type="ECO:0000313" key="2">
    <source>
        <dbReference type="Proteomes" id="UP001151760"/>
    </source>
</evidence>
<evidence type="ECO:0000313" key="1">
    <source>
        <dbReference type="EMBL" id="GJS89961.1"/>
    </source>
</evidence>
<gene>
    <name evidence="1" type="ORF">Tco_0772597</name>
</gene>
<accession>A0ABQ4ZJP2</accession>